<dbReference type="NCBIfam" id="TIGR03296">
    <property type="entry name" value="M6dom_TIGR03296"/>
    <property type="match status" value="1"/>
</dbReference>
<dbReference type="Proteomes" id="UP001548189">
    <property type="component" value="Unassembled WGS sequence"/>
</dbReference>
<dbReference type="InterPro" id="IPR013783">
    <property type="entry name" value="Ig-like_fold"/>
</dbReference>
<dbReference type="InterPro" id="IPR035986">
    <property type="entry name" value="PKD_dom_sf"/>
</dbReference>
<dbReference type="EMBL" id="JBEVCJ010000003">
    <property type="protein sequence ID" value="MET1254328.1"/>
    <property type="molecule type" value="Genomic_DNA"/>
</dbReference>
<dbReference type="Pfam" id="PF20774">
    <property type="entry name" value="InhA-like_VEG"/>
    <property type="match status" value="1"/>
</dbReference>
<dbReference type="CDD" id="cd00146">
    <property type="entry name" value="PKD"/>
    <property type="match status" value="2"/>
</dbReference>
<accession>A0ABV2BQX5</accession>
<reference evidence="1 2" key="1">
    <citation type="submission" date="2024-06" db="EMBL/GenBank/DDBJ databases">
        <authorList>
            <person name="Li F."/>
        </authorList>
    </citation>
    <scope>NUCLEOTIDE SEQUENCE [LARGE SCALE GENOMIC DNA]</scope>
    <source>
        <strain evidence="1 2">GXAS 311</strain>
    </source>
</reference>
<dbReference type="Pfam" id="PF18911">
    <property type="entry name" value="PKD_4"/>
    <property type="match status" value="2"/>
</dbReference>
<dbReference type="InterPro" id="IPR022409">
    <property type="entry name" value="PKD/Chitinase_dom"/>
</dbReference>
<dbReference type="InterPro" id="IPR008757">
    <property type="entry name" value="Peptidase_M6-like_domain"/>
</dbReference>
<dbReference type="InterPro" id="IPR048665">
    <property type="entry name" value="InhA-like_VEG"/>
</dbReference>
<dbReference type="InterPro" id="IPR000601">
    <property type="entry name" value="PKD_dom"/>
</dbReference>
<dbReference type="Pfam" id="PF05547">
    <property type="entry name" value="Peptidase_M6"/>
    <property type="match status" value="1"/>
</dbReference>
<dbReference type="PANTHER" id="PTHR46730:SF4">
    <property type="entry name" value="POLYCYSTIC KIDNEY DISEASE PROTEIN 1-LIKE 1"/>
    <property type="match status" value="1"/>
</dbReference>
<dbReference type="PANTHER" id="PTHR46730">
    <property type="entry name" value="POLYCYSTIN-1"/>
    <property type="match status" value="1"/>
</dbReference>
<evidence type="ECO:0000313" key="2">
    <source>
        <dbReference type="Proteomes" id="UP001548189"/>
    </source>
</evidence>
<dbReference type="Gene3D" id="2.60.40.10">
    <property type="entry name" value="Immunoglobulins"/>
    <property type="match status" value="2"/>
</dbReference>
<dbReference type="SUPFAM" id="SSF49299">
    <property type="entry name" value="PKD domain"/>
    <property type="match status" value="2"/>
</dbReference>
<dbReference type="Pfam" id="PF20773">
    <property type="entry name" value="InhA-like_MAM"/>
    <property type="match status" value="1"/>
</dbReference>
<protein>
    <submittedName>
        <fullName evidence="1">Immune inhibitor A domain-containing protein</fullName>
    </submittedName>
</protein>
<dbReference type="PROSITE" id="PS50093">
    <property type="entry name" value="PKD"/>
    <property type="match status" value="2"/>
</dbReference>
<evidence type="ECO:0000313" key="1">
    <source>
        <dbReference type="EMBL" id="MET1254328.1"/>
    </source>
</evidence>
<dbReference type="SMART" id="SM00089">
    <property type="entry name" value="PKD"/>
    <property type="match status" value="2"/>
</dbReference>
<keyword evidence="2" id="KW-1185">Reference proteome</keyword>
<organism evidence="1 2">
    <name type="scientific">Aliikangiella maris</name>
    <dbReference type="NCBI Taxonomy" id="3162458"/>
    <lineage>
        <taxon>Bacteria</taxon>
        <taxon>Pseudomonadati</taxon>
        <taxon>Pseudomonadota</taxon>
        <taxon>Gammaproteobacteria</taxon>
        <taxon>Oceanospirillales</taxon>
        <taxon>Pleioneaceae</taxon>
        <taxon>Aliikangiella</taxon>
    </lineage>
</organism>
<name>A0ABV2BQX5_9GAMM</name>
<sequence>MIKLKNFFAQSVVAASLAATLSITTVNAKPERSLSLRDPGTVNQERILYWLKKRGELSENATYAEQQAALTRFIKPETLSNQQYINRLNGKLMSNLPMRSSHAGHAHAGHTKNAQAVPHEVKVLTILIDFPDLPHDDNRLTASDTNMYYASYPKEHYQDLMFSPTGFTGPSGQNLQSSRQYYSAESGGEFVFNGTVYGWVTADKNASEYGANDPDNNDSDINTVGLIKEAVTKAVAEYGITLSDFDRYDPTDLNKNGILDEPDGYIDYLMVFHSSIGEDAGGGVLGTDAIWSHRWNVNNYLVPGGDGIRAHDYTVQPIDAAIGVVSHEFGHMVANLPDEYDTNNNEPGSPVGTWSIMASGSWAGTTIPGAMPTGFSPQARETLQQKFGGKWINQQTIELADLEAGDQTIDLVEAVKHDSGINQVKINLPKPVSIFNPSAGNYFYYSKRGDSLNNTAKFNLTIPTGSSHTLTMKAQWDIEKDWDYAQILIDGVAVAGNHTIATNPIPDQYPSETHYQTVTNYLSEKSSKIGENWVDLTFDLSAYNNQTVEVTIKYYTDANTGGYGIMVDSIALNSDGNSVIVADTEVANSVTLAGFERISQHQIIGEDQNYYIQLRSHNSVDAGLKAESYDHGVLMWFANKAFYNNESSVHPGEGFLSVIDADQNIISDATYGIWWTYNQIRDAIFSLYAQSEKAADSNLQAISIFDDSFDYSTPEQPESGVVLPINGLKMEVLSQETDSTTAQIKLSLAGELTASFTVNKTGLNATFSDTTRGGKGNRTYSWDFGDGNTSSEASPSHTYAQSGSYTVALSVTDGENTTSTYQLVVDIQAAAAPVASFTSTKSNLTVNLTNTSTDGEGTLSYAWDFGDGSTSTNQSPSHTYAAAGTYTITLVVTDSLNRTSESSASVTVSTPPAPPPAPEEKSGGGGSMGLLFMLFLALLKISTQASENRRHWVK</sequence>
<proteinExistence type="predicted"/>
<comment type="caution">
    <text evidence="1">The sequence shown here is derived from an EMBL/GenBank/DDBJ whole genome shotgun (WGS) entry which is preliminary data.</text>
</comment>
<dbReference type="SUPFAM" id="SSF55486">
    <property type="entry name" value="Metalloproteases ('zincins'), catalytic domain"/>
    <property type="match status" value="1"/>
</dbReference>
<gene>
    <name evidence="1" type="ORF">ABVT43_04220</name>
</gene>